<gene>
    <name evidence="3" type="ORF">LTR16_000446</name>
</gene>
<dbReference type="InterPro" id="IPR007483">
    <property type="entry name" value="Hamartin"/>
</dbReference>
<evidence type="ECO:0008006" key="5">
    <source>
        <dbReference type="Google" id="ProtNLM"/>
    </source>
</evidence>
<feature type="compositionally biased region" description="Polar residues" evidence="2">
    <location>
        <begin position="920"/>
        <end position="929"/>
    </location>
</feature>
<dbReference type="InterPro" id="IPR016024">
    <property type="entry name" value="ARM-type_fold"/>
</dbReference>
<evidence type="ECO:0000256" key="1">
    <source>
        <dbReference type="SAM" id="Coils"/>
    </source>
</evidence>
<feature type="coiled-coil region" evidence="1">
    <location>
        <begin position="703"/>
        <end position="799"/>
    </location>
</feature>
<dbReference type="EMBL" id="JAVRRA010008217">
    <property type="protein sequence ID" value="KAK5257501.1"/>
    <property type="molecule type" value="Genomic_DNA"/>
</dbReference>
<keyword evidence="4" id="KW-1185">Reference proteome</keyword>
<feature type="compositionally biased region" description="Polar residues" evidence="2">
    <location>
        <begin position="1036"/>
        <end position="1048"/>
    </location>
</feature>
<evidence type="ECO:0000313" key="3">
    <source>
        <dbReference type="EMBL" id="KAK5257501.1"/>
    </source>
</evidence>
<comment type="caution">
    <text evidence="3">The sequence shown here is derived from an EMBL/GenBank/DDBJ whole genome shotgun (WGS) entry which is preliminary data.</text>
</comment>
<sequence>MSSGSMKNILKVLDTSFAASTVPVTLAEELQRSIETYLDKNEAVDDHDSQKLQEELLSIYQKDVKNDPTKHAAFVSALKQLGPGLGGESRLNEWWKLVIQPVVNNVGYKRAVVEDAQEFLLGILVYEDDDDQLGQKAALSAQYTGRLLDLYLMRTRIAFSEDDVVSQEDESVAQGLESILVAFGRRKPKNLLLAIDNLLLSKERRLQALGLLCAFVRHQPAHLYTVVETQLIEHLLICLMNDTSTTVISLALTSLIMFLPHIPSSLVSHLPRLFLIYSRLLCWEKFSPASSEAQRRSVMKEVVMDEDDETQASRDVGIDPTWDKLESSFELAEPTTPEVAHYFTYLYGLYPLNFTSYIRKPRKYLKNIKFPGADDFDLDQAVIRSRTEQFRQVHLLHPNFYTTTVEDELTDNRWLKSDSADVVMECTSLCIAMARTVADPGPPPTAKLPEIPEKFVRTEDIPPHSLLAGMTEDASNLVTDTSSPSFNNSWRNTQSTAVTHTSYSRIEPLNLSGKQQQLNYSHPASRSSGSPALGSQDIDLDSPTLGPVSYDTRAQESLRRNSRSLRTGSSISGDVGSPRLGSSPMPAQPQRSPAVRAGLLNQTSVAFLQQQVMLLTNNLNFERYLRQQQQSHIGQMQRKHIKEATIEAETQNLLNTNRTLKQKLAAMSEFNERMKKEAATGRNQSKKWEGELSAKVRSFREDQKHWRSEEDALRLELQKAQKECEQLRQFLVESERDNLILKQKMESLDEDMKEMSKEREELEELQTRIHEYEARELDFDQAREEQEILRTELDTANLRLRSNDEQRERSRRAYISKIAELESRLKSTQHAVPGQHDQLPPAMQNMLDSTLRAAHAKFANLHRAYSNLLHKHTNMELENQEYRGLLEQHKISYSPAGFGNLERRTDEDYSSAFARQSSITNSTRGSVNGSVGGYSAAGPRRAQAPTRSANYDDVDPLHSPSFSPPSSNFAGPSRSFPSQRPTRTEPQQRHQYQGGADMMSPRSDPSPRFFDSEMSAFYINRTAPLPPETGDHVHSSSKSAFSVGSESQNSDKSKSKIQAKSEKRVYGRGGAQNVKMKDKEGEEKEKRPQKTGGFRGLKGIM</sequence>
<dbReference type="PANTHER" id="PTHR15154:SF2">
    <property type="entry name" value="HAMARTIN"/>
    <property type="match status" value="1"/>
</dbReference>
<organism evidence="3 4">
    <name type="scientific">Cryomyces antarcticus</name>
    <dbReference type="NCBI Taxonomy" id="329879"/>
    <lineage>
        <taxon>Eukaryota</taxon>
        <taxon>Fungi</taxon>
        <taxon>Dikarya</taxon>
        <taxon>Ascomycota</taxon>
        <taxon>Pezizomycotina</taxon>
        <taxon>Dothideomycetes</taxon>
        <taxon>Dothideomycetes incertae sedis</taxon>
        <taxon>Cryomyces</taxon>
    </lineage>
</organism>
<dbReference type="SUPFAM" id="SSF48371">
    <property type="entry name" value="ARM repeat"/>
    <property type="match status" value="1"/>
</dbReference>
<dbReference type="Proteomes" id="UP001357485">
    <property type="component" value="Unassembled WGS sequence"/>
</dbReference>
<evidence type="ECO:0000313" key="4">
    <source>
        <dbReference type="Proteomes" id="UP001357485"/>
    </source>
</evidence>
<feature type="compositionally biased region" description="Low complexity" evidence="2">
    <location>
        <begin position="959"/>
        <end position="973"/>
    </location>
</feature>
<proteinExistence type="predicted"/>
<name>A0ABR0LZZ0_9PEZI</name>
<keyword evidence="1" id="KW-0175">Coiled coil</keyword>
<evidence type="ECO:0000256" key="2">
    <source>
        <dbReference type="SAM" id="MobiDB-lite"/>
    </source>
</evidence>
<accession>A0ABR0LZZ0</accession>
<dbReference type="Pfam" id="PF04388">
    <property type="entry name" value="Hamartin"/>
    <property type="match status" value="2"/>
</dbReference>
<feature type="region of interest" description="Disordered" evidence="2">
    <location>
        <begin position="516"/>
        <end position="591"/>
    </location>
</feature>
<feature type="region of interest" description="Disordered" evidence="2">
    <location>
        <begin position="920"/>
        <end position="1010"/>
    </location>
</feature>
<feature type="compositionally biased region" description="Polar residues" evidence="2">
    <location>
        <begin position="516"/>
        <end position="530"/>
    </location>
</feature>
<protein>
    <recommendedName>
        <fullName evidence="5">Tuberous sclerosis 1</fullName>
    </recommendedName>
</protein>
<feature type="compositionally biased region" description="Basic and acidic residues" evidence="2">
    <location>
        <begin position="1049"/>
        <end position="1065"/>
    </location>
</feature>
<reference evidence="3 4" key="1">
    <citation type="submission" date="2023-08" db="EMBL/GenBank/DDBJ databases">
        <title>Black Yeasts Isolated from many extreme environments.</title>
        <authorList>
            <person name="Coleine C."/>
            <person name="Stajich J.E."/>
            <person name="Selbmann L."/>
        </authorList>
    </citation>
    <scope>NUCLEOTIDE SEQUENCE [LARGE SCALE GENOMIC DNA]</scope>
    <source>
        <strain evidence="3 4">CCFEE 536</strain>
    </source>
</reference>
<dbReference type="PANTHER" id="PTHR15154">
    <property type="entry name" value="HAMARTIN"/>
    <property type="match status" value="1"/>
</dbReference>
<feature type="region of interest" description="Disordered" evidence="2">
    <location>
        <begin position="1022"/>
        <end position="1101"/>
    </location>
</feature>
<feature type="compositionally biased region" description="Basic and acidic residues" evidence="2">
    <location>
        <begin position="1075"/>
        <end position="1088"/>
    </location>
</feature>